<organism evidence="2 3">
    <name type="scientific">Meloidogyne hapla</name>
    <name type="common">Root-knot nematode worm</name>
    <dbReference type="NCBI Taxonomy" id="6305"/>
    <lineage>
        <taxon>Eukaryota</taxon>
        <taxon>Metazoa</taxon>
        <taxon>Ecdysozoa</taxon>
        <taxon>Nematoda</taxon>
        <taxon>Chromadorea</taxon>
        <taxon>Rhabditida</taxon>
        <taxon>Tylenchina</taxon>
        <taxon>Tylenchomorpha</taxon>
        <taxon>Tylenchoidea</taxon>
        <taxon>Meloidogynidae</taxon>
        <taxon>Meloidogyninae</taxon>
        <taxon>Meloidogyne</taxon>
    </lineage>
</organism>
<sequence length="118" mass="13888">MSEIIDEKLKRERFGQLFEMIGDGLLEYIALSEYCLGIDPKAKENNNNKEDNKNTENNPKQTLQISIPNEFNSKSEQHLLLQNLKLYKLQYQRMVKLRKNYAGLRLKLERGGGFNYFN</sequence>
<proteinExistence type="predicted"/>
<feature type="compositionally biased region" description="Basic and acidic residues" evidence="1">
    <location>
        <begin position="41"/>
        <end position="54"/>
    </location>
</feature>
<accession>A0A1I8B3N4</accession>
<name>A0A1I8B3N4_MELHA</name>
<dbReference type="Proteomes" id="UP000095281">
    <property type="component" value="Unplaced"/>
</dbReference>
<protein>
    <submittedName>
        <fullName evidence="3">RNase III domain-containing protein</fullName>
    </submittedName>
</protein>
<reference evidence="3" key="1">
    <citation type="submission" date="2016-11" db="UniProtKB">
        <authorList>
            <consortium name="WormBaseParasite"/>
        </authorList>
    </citation>
    <scope>IDENTIFICATION</scope>
</reference>
<feature type="region of interest" description="Disordered" evidence="1">
    <location>
        <begin position="41"/>
        <end position="62"/>
    </location>
</feature>
<evidence type="ECO:0000313" key="2">
    <source>
        <dbReference type="Proteomes" id="UP000095281"/>
    </source>
</evidence>
<keyword evidence="2" id="KW-1185">Reference proteome</keyword>
<evidence type="ECO:0000256" key="1">
    <source>
        <dbReference type="SAM" id="MobiDB-lite"/>
    </source>
</evidence>
<dbReference type="AlphaFoldDB" id="A0A1I8B3N4"/>
<evidence type="ECO:0000313" key="3">
    <source>
        <dbReference type="WBParaSite" id="MhA1_Contig127.frz3.gene38"/>
    </source>
</evidence>
<dbReference type="WBParaSite" id="MhA1_Contig127.frz3.gene38">
    <property type="protein sequence ID" value="MhA1_Contig127.frz3.gene38"/>
    <property type="gene ID" value="MhA1_Contig127.frz3.gene38"/>
</dbReference>